<evidence type="ECO:0000256" key="1">
    <source>
        <dbReference type="ARBA" id="ARBA00010688"/>
    </source>
</evidence>
<organism evidence="8 9">
    <name type="scientific">Paraglaciecola chathamensis</name>
    <dbReference type="NCBI Taxonomy" id="368405"/>
    <lineage>
        <taxon>Bacteria</taxon>
        <taxon>Pseudomonadati</taxon>
        <taxon>Pseudomonadota</taxon>
        <taxon>Gammaproteobacteria</taxon>
        <taxon>Alteromonadales</taxon>
        <taxon>Alteromonadaceae</taxon>
        <taxon>Paraglaciecola</taxon>
    </lineage>
</organism>
<dbReference type="PANTHER" id="PTHR43085">
    <property type="entry name" value="HEXOKINASE FAMILY MEMBER"/>
    <property type="match status" value="1"/>
</dbReference>
<evidence type="ECO:0000256" key="5">
    <source>
        <dbReference type="ARBA" id="ARBA00022840"/>
    </source>
</evidence>
<dbReference type="PROSITE" id="PS00583">
    <property type="entry name" value="PFKB_KINASES_1"/>
    <property type="match status" value="1"/>
</dbReference>
<dbReference type="Proteomes" id="UP000622604">
    <property type="component" value="Unassembled WGS sequence"/>
</dbReference>
<evidence type="ECO:0000313" key="9">
    <source>
        <dbReference type="Proteomes" id="UP000622604"/>
    </source>
</evidence>
<dbReference type="InterPro" id="IPR050306">
    <property type="entry name" value="PfkB_Carbo_kinase"/>
</dbReference>
<dbReference type="PRINTS" id="PR00990">
    <property type="entry name" value="RIBOKINASE"/>
</dbReference>
<dbReference type="PROSITE" id="PS00584">
    <property type="entry name" value="PFKB_KINASES_2"/>
    <property type="match status" value="1"/>
</dbReference>
<feature type="domain" description="Carbohydrate kinase PfkB" evidence="7">
    <location>
        <begin position="2"/>
        <end position="313"/>
    </location>
</feature>
<dbReference type="PANTHER" id="PTHR43085:SF1">
    <property type="entry name" value="PSEUDOURIDINE KINASE-RELATED"/>
    <property type="match status" value="1"/>
</dbReference>
<reference evidence="8 9" key="1">
    <citation type="journal article" date="2014" name="Int. J. Syst. Evol. Microbiol.">
        <title>Complete genome sequence of Corynebacterium casei LMG S-19264T (=DSM 44701T), isolated from a smear-ripened cheese.</title>
        <authorList>
            <consortium name="US DOE Joint Genome Institute (JGI-PGF)"/>
            <person name="Walter F."/>
            <person name="Albersmeier A."/>
            <person name="Kalinowski J."/>
            <person name="Ruckert C."/>
        </authorList>
    </citation>
    <scope>NUCLEOTIDE SEQUENCE [LARGE SCALE GENOMIC DNA]</scope>
    <source>
        <strain evidence="8 9">KCTC 32337</strain>
    </source>
</reference>
<accession>A0A8H9LZH2</accession>
<name>A0A8H9LZH2_9ALTE</name>
<protein>
    <submittedName>
        <fullName evidence="8">Fructokinase</fullName>
    </submittedName>
</protein>
<dbReference type="EMBL" id="BMZC01000001">
    <property type="protein sequence ID" value="GGZ50105.1"/>
    <property type="molecule type" value="Genomic_DNA"/>
</dbReference>
<dbReference type="RefSeq" id="WP_007985456.1">
    <property type="nucleotide sequence ID" value="NZ_BMZC01000001.1"/>
</dbReference>
<evidence type="ECO:0000259" key="7">
    <source>
        <dbReference type="Pfam" id="PF00294"/>
    </source>
</evidence>
<proteinExistence type="inferred from homology"/>
<sequence>MKVVAIGEALIDLLSSQCLQHGSSSNEVFTKFAGGAPANVAVAVAKLGGKSYLLGKVGRDQFGHFLIDALKRYGVSTDYVGFSETGKTALAFINLDKNGERAFEFYDDNAAHNDIQFSDFLAVFSEQPKVISLCSAMLANPELHKCSMDAIYRFNQEGSIICLDINYRPAFWKASDSAADIISDAAEQVDIVKASREELITLFGIEQIEAVVKQWINKGVSLVMITDGGNAVSFTTANFNGIYPAPKTNAVDTTAAGDAFVGGFLYRLAQENSSTSTFFEWVANFEYVLKAINFATKCGAHTITQFGAFDSLPYHTDIEGKNVHREPVQ</sequence>
<keyword evidence="4 6" id="KW-0418">Kinase</keyword>
<dbReference type="InterPro" id="IPR002139">
    <property type="entry name" value="Ribo/fructo_kinase"/>
</dbReference>
<evidence type="ECO:0000256" key="6">
    <source>
        <dbReference type="RuleBase" id="RU003704"/>
    </source>
</evidence>
<evidence type="ECO:0000256" key="4">
    <source>
        <dbReference type="ARBA" id="ARBA00022777"/>
    </source>
</evidence>
<dbReference type="GO" id="GO:0005524">
    <property type="term" value="F:ATP binding"/>
    <property type="evidence" value="ECO:0007669"/>
    <property type="project" value="UniProtKB-KW"/>
</dbReference>
<comment type="caution">
    <text evidence="8">The sequence shown here is derived from an EMBL/GenBank/DDBJ whole genome shotgun (WGS) entry which is preliminary data.</text>
</comment>
<dbReference type="InterPro" id="IPR011611">
    <property type="entry name" value="PfkB_dom"/>
</dbReference>
<dbReference type="AlphaFoldDB" id="A0A8H9LZH2"/>
<keyword evidence="2 6" id="KW-0808">Transferase</keyword>
<dbReference type="InterPro" id="IPR029056">
    <property type="entry name" value="Ribokinase-like"/>
</dbReference>
<dbReference type="InterPro" id="IPR002173">
    <property type="entry name" value="Carboh/pur_kinase_PfkB_CS"/>
</dbReference>
<dbReference type="CDD" id="cd01167">
    <property type="entry name" value="bac_FRK"/>
    <property type="match status" value="1"/>
</dbReference>
<dbReference type="SUPFAM" id="SSF53613">
    <property type="entry name" value="Ribokinase-like"/>
    <property type="match status" value="1"/>
</dbReference>
<evidence type="ECO:0000313" key="8">
    <source>
        <dbReference type="EMBL" id="GGZ50105.1"/>
    </source>
</evidence>
<dbReference type="Pfam" id="PF00294">
    <property type="entry name" value="PfkB"/>
    <property type="match status" value="1"/>
</dbReference>
<dbReference type="Gene3D" id="3.40.1190.20">
    <property type="match status" value="1"/>
</dbReference>
<comment type="similarity">
    <text evidence="1 6">Belongs to the carbohydrate kinase PfkB family.</text>
</comment>
<keyword evidence="3" id="KW-0547">Nucleotide-binding</keyword>
<dbReference type="GO" id="GO:0006000">
    <property type="term" value="P:fructose metabolic process"/>
    <property type="evidence" value="ECO:0007669"/>
    <property type="project" value="UniProtKB-ARBA"/>
</dbReference>
<gene>
    <name evidence="8" type="primary">scrK</name>
    <name evidence="8" type="ORF">GCM10011274_05260</name>
</gene>
<dbReference type="GO" id="GO:0008865">
    <property type="term" value="F:fructokinase activity"/>
    <property type="evidence" value="ECO:0007669"/>
    <property type="project" value="UniProtKB-ARBA"/>
</dbReference>
<evidence type="ECO:0000256" key="3">
    <source>
        <dbReference type="ARBA" id="ARBA00022741"/>
    </source>
</evidence>
<evidence type="ECO:0000256" key="2">
    <source>
        <dbReference type="ARBA" id="ARBA00022679"/>
    </source>
</evidence>
<keyword evidence="5" id="KW-0067">ATP-binding</keyword>